<dbReference type="PANTHER" id="PTHR31985:SF294">
    <property type="entry name" value="DEHYDRATION-RESPONSIVE ELEMENT-BINDING PROTEIN 3-LIKE"/>
    <property type="match status" value="1"/>
</dbReference>
<dbReference type="GO" id="GO:0003700">
    <property type="term" value="F:DNA-binding transcription factor activity"/>
    <property type="evidence" value="ECO:0007669"/>
    <property type="project" value="InterPro"/>
</dbReference>
<name>A0AAP0NAW6_LIQFO</name>
<feature type="compositionally biased region" description="Low complexity" evidence="8">
    <location>
        <begin position="145"/>
        <end position="174"/>
    </location>
</feature>
<comment type="similarity">
    <text evidence="7">Belongs to the AP2/ERF transcription factor family. ERF subfamily.</text>
</comment>
<comment type="subcellular location">
    <subcellularLocation>
        <location evidence="1">Nucleus</location>
    </subcellularLocation>
</comment>
<evidence type="ECO:0000256" key="5">
    <source>
        <dbReference type="ARBA" id="ARBA00023163"/>
    </source>
</evidence>
<keyword evidence="6" id="KW-0539">Nucleus</keyword>
<keyword evidence="2" id="KW-0805">Transcription regulation</keyword>
<keyword evidence="4" id="KW-0010">Activator</keyword>
<dbReference type="PRINTS" id="PR00367">
    <property type="entry name" value="ETHRSPELEMNT"/>
</dbReference>
<dbReference type="SUPFAM" id="SSF54171">
    <property type="entry name" value="DNA-binding domain"/>
    <property type="match status" value="1"/>
</dbReference>
<evidence type="ECO:0000256" key="2">
    <source>
        <dbReference type="ARBA" id="ARBA00023015"/>
    </source>
</evidence>
<gene>
    <name evidence="10" type="ORF">L1049_000681</name>
</gene>
<evidence type="ECO:0000256" key="7">
    <source>
        <dbReference type="ARBA" id="ARBA00024343"/>
    </source>
</evidence>
<proteinExistence type="inferred from homology"/>
<dbReference type="AlphaFoldDB" id="A0AAP0NAW6"/>
<sequence length="255" mass="27635">MGEPPNSETESSTNSFSPSPSPSPSSSSHPNPVSNPPNPDPKRPKRAKDTSSKHPDYRGVRMRSWGKWVSEIREPRKKSRIWLGTFSTPEMAARAHDVAALSIKGNSAILNFPELAGSLPRPASSSPRDVQAAATKAASMEFPHPSSSSSSSLSSSSSAKMSSSPSVSSMVSLSTSDISTPEELSEIVELPNLGTSFESAESRNEFVFADSVDGWLYYSPPWLHSVEEDCGYFSDHMPMPECLIPSSFESLLWEH</sequence>
<feature type="compositionally biased region" description="Low complexity" evidence="8">
    <location>
        <begin position="1"/>
        <end position="32"/>
    </location>
</feature>
<dbReference type="PROSITE" id="PS51032">
    <property type="entry name" value="AP2_ERF"/>
    <property type="match status" value="1"/>
</dbReference>
<dbReference type="InterPro" id="IPR016177">
    <property type="entry name" value="DNA-bd_dom_sf"/>
</dbReference>
<feature type="region of interest" description="Disordered" evidence="8">
    <location>
        <begin position="1"/>
        <end position="70"/>
    </location>
</feature>
<dbReference type="CDD" id="cd00018">
    <property type="entry name" value="AP2"/>
    <property type="match status" value="1"/>
</dbReference>
<dbReference type="PANTHER" id="PTHR31985">
    <property type="entry name" value="ETHYLENE-RESPONSIVE TRANSCRIPTION FACTOR ERF042-RELATED"/>
    <property type="match status" value="1"/>
</dbReference>
<dbReference type="Pfam" id="PF00847">
    <property type="entry name" value="AP2"/>
    <property type="match status" value="1"/>
</dbReference>
<evidence type="ECO:0000256" key="6">
    <source>
        <dbReference type="ARBA" id="ARBA00023242"/>
    </source>
</evidence>
<organism evidence="10 11">
    <name type="scientific">Liquidambar formosana</name>
    <name type="common">Formosan gum</name>
    <dbReference type="NCBI Taxonomy" id="63359"/>
    <lineage>
        <taxon>Eukaryota</taxon>
        <taxon>Viridiplantae</taxon>
        <taxon>Streptophyta</taxon>
        <taxon>Embryophyta</taxon>
        <taxon>Tracheophyta</taxon>
        <taxon>Spermatophyta</taxon>
        <taxon>Magnoliopsida</taxon>
        <taxon>eudicotyledons</taxon>
        <taxon>Gunneridae</taxon>
        <taxon>Pentapetalae</taxon>
        <taxon>Saxifragales</taxon>
        <taxon>Altingiaceae</taxon>
        <taxon>Liquidambar</taxon>
    </lineage>
</organism>
<reference evidence="10 11" key="1">
    <citation type="journal article" date="2024" name="Plant J.">
        <title>Genome sequences and population genomics reveal climatic adaptation and genomic divergence between two closely related sweetgum species.</title>
        <authorList>
            <person name="Xu W.Q."/>
            <person name="Ren C.Q."/>
            <person name="Zhang X.Y."/>
            <person name="Comes H.P."/>
            <person name="Liu X.H."/>
            <person name="Li Y.G."/>
            <person name="Kettle C.J."/>
            <person name="Jalonen R."/>
            <person name="Gaisberger H."/>
            <person name="Ma Y.Z."/>
            <person name="Qiu Y.X."/>
        </authorList>
    </citation>
    <scope>NUCLEOTIDE SEQUENCE [LARGE SCALE GENOMIC DNA]</scope>
    <source>
        <strain evidence="10">Hangzhou</strain>
    </source>
</reference>
<evidence type="ECO:0000256" key="3">
    <source>
        <dbReference type="ARBA" id="ARBA00023125"/>
    </source>
</evidence>
<keyword evidence="3" id="KW-0238">DNA-binding</keyword>
<dbReference type="EMBL" id="JBBPBK010000015">
    <property type="protein sequence ID" value="KAK9268916.1"/>
    <property type="molecule type" value="Genomic_DNA"/>
</dbReference>
<dbReference type="SMART" id="SM00380">
    <property type="entry name" value="AP2"/>
    <property type="match status" value="1"/>
</dbReference>
<dbReference type="GO" id="GO:0005634">
    <property type="term" value="C:nucleus"/>
    <property type="evidence" value="ECO:0007669"/>
    <property type="project" value="UniProtKB-SubCell"/>
</dbReference>
<evidence type="ECO:0000256" key="8">
    <source>
        <dbReference type="SAM" id="MobiDB-lite"/>
    </source>
</evidence>
<dbReference type="InterPro" id="IPR036955">
    <property type="entry name" value="AP2/ERF_dom_sf"/>
</dbReference>
<dbReference type="InterPro" id="IPR051032">
    <property type="entry name" value="AP2/ERF_TF_ERF_subfamily"/>
</dbReference>
<comment type="caution">
    <text evidence="10">The sequence shown here is derived from an EMBL/GenBank/DDBJ whole genome shotgun (WGS) entry which is preliminary data.</text>
</comment>
<protein>
    <recommendedName>
        <fullName evidence="9">AP2/ERF domain-containing protein</fullName>
    </recommendedName>
</protein>
<keyword evidence="11" id="KW-1185">Reference proteome</keyword>
<keyword evidence="5" id="KW-0804">Transcription</keyword>
<dbReference type="InterPro" id="IPR001471">
    <property type="entry name" value="AP2/ERF_dom"/>
</dbReference>
<evidence type="ECO:0000313" key="11">
    <source>
        <dbReference type="Proteomes" id="UP001415857"/>
    </source>
</evidence>
<evidence type="ECO:0000259" key="9">
    <source>
        <dbReference type="PROSITE" id="PS51032"/>
    </source>
</evidence>
<feature type="domain" description="AP2/ERF" evidence="9">
    <location>
        <begin position="56"/>
        <end position="113"/>
    </location>
</feature>
<accession>A0AAP0NAW6</accession>
<feature type="region of interest" description="Disordered" evidence="8">
    <location>
        <begin position="119"/>
        <end position="174"/>
    </location>
</feature>
<dbReference type="Proteomes" id="UP001415857">
    <property type="component" value="Unassembled WGS sequence"/>
</dbReference>
<dbReference type="Gene3D" id="3.30.730.10">
    <property type="entry name" value="AP2/ERF domain"/>
    <property type="match status" value="1"/>
</dbReference>
<evidence type="ECO:0000256" key="1">
    <source>
        <dbReference type="ARBA" id="ARBA00004123"/>
    </source>
</evidence>
<evidence type="ECO:0000256" key="4">
    <source>
        <dbReference type="ARBA" id="ARBA00023159"/>
    </source>
</evidence>
<evidence type="ECO:0000313" key="10">
    <source>
        <dbReference type="EMBL" id="KAK9268916.1"/>
    </source>
</evidence>
<dbReference type="GO" id="GO:0003677">
    <property type="term" value="F:DNA binding"/>
    <property type="evidence" value="ECO:0007669"/>
    <property type="project" value="UniProtKB-KW"/>
</dbReference>
<feature type="compositionally biased region" description="Basic and acidic residues" evidence="8">
    <location>
        <begin position="47"/>
        <end position="59"/>
    </location>
</feature>
<dbReference type="FunFam" id="3.30.730.10:FF:000001">
    <property type="entry name" value="Ethylene-responsive transcription factor 2"/>
    <property type="match status" value="1"/>
</dbReference>